<evidence type="ECO:0000259" key="2">
    <source>
        <dbReference type="SMART" id="SM00829"/>
    </source>
</evidence>
<reference evidence="3" key="1">
    <citation type="journal article" date="2021" name="Genome Biol. Evol.">
        <title>The assembled and annotated genome of the fairy-ring fungus Marasmius oreades.</title>
        <authorList>
            <person name="Hiltunen M."/>
            <person name="Ament-Velasquez S.L."/>
            <person name="Johannesson H."/>
        </authorList>
    </citation>
    <scope>NUCLEOTIDE SEQUENCE</scope>
    <source>
        <strain evidence="3">03SP1</strain>
    </source>
</reference>
<dbReference type="FunFam" id="3.40.50.720:FF:000121">
    <property type="entry name" value="Prostaglandin reductase 2"/>
    <property type="match status" value="1"/>
</dbReference>
<dbReference type="CDD" id="cd05288">
    <property type="entry name" value="PGDH"/>
    <property type="match status" value="1"/>
</dbReference>
<dbReference type="InterPro" id="IPR013149">
    <property type="entry name" value="ADH-like_C"/>
</dbReference>
<dbReference type="EMBL" id="CM032187">
    <property type="protein sequence ID" value="KAG7089572.1"/>
    <property type="molecule type" value="Genomic_DNA"/>
</dbReference>
<dbReference type="Gene3D" id="3.90.180.10">
    <property type="entry name" value="Medium-chain alcohol dehydrogenases, catalytic domain"/>
    <property type="match status" value="1"/>
</dbReference>
<dbReference type="AlphaFoldDB" id="A0A9P7RU71"/>
<evidence type="ECO:0000313" key="3">
    <source>
        <dbReference type="EMBL" id="KAG7089572.1"/>
    </source>
</evidence>
<evidence type="ECO:0000256" key="1">
    <source>
        <dbReference type="ARBA" id="ARBA00023002"/>
    </source>
</evidence>
<organism evidence="3 4">
    <name type="scientific">Marasmius oreades</name>
    <name type="common">fairy-ring Marasmius</name>
    <dbReference type="NCBI Taxonomy" id="181124"/>
    <lineage>
        <taxon>Eukaryota</taxon>
        <taxon>Fungi</taxon>
        <taxon>Dikarya</taxon>
        <taxon>Basidiomycota</taxon>
        <taxon>Agaricomycotina</taxon>
        <taxon>Agaricomycetes</taxon>
        <taxon>Agaricomycetidae</taxon>
        <taxon>Agaricales</taxon>
        <taxon>Marasmiineae</taxon>
        <taxon>Marasmiaceae</taxon>
        <taxon>Marasmius</taxon>
    </lineage>
</organism>
<dbReference type="PANTHER" id="PTHR43205">
    <property type="entry name" value="PROSTAGLANDIN REDUCTASE"/>
    <property type="match status" value="1"/>
</dbReference>
<dbReference type="OrthoDB" id="809632at2759"/>
<keyword evidence="1" id="KW-0560">Oxidoreductase</keyword>
<dbReference type="InterPro" id="IPR011032">
    <property type="entry name" value="GroES-like_sf"/>
</dbReference>
<dbReference type="PANTHER" id="PTHR43205:SF42">
    <property type="entry name" value="ALCOHOL DEHYDROGENASE, ZINC-CONTAINING (AFU_ORTHOLOGUE AFUA_7G04530)"/>
    <property type="match status" value="1"/>
</dbReference>
<dbReference type="InterPro" id="IPR036291">
    <property type="entry name" value="NAD(P)-bd_dom_sf"/>
</dbReference>
<dbReference type="SUPFAM" id="SSF51735">
    <property type="entry name" value="NAD(P)-binding Rossmann-fold domains"/>
    <property type="match status" value="1"/>
</dbReference>
<dbReference type="InterPro" id="IPR020843">
    <property type="entry name" value="ER"/>
</dbReference>
<dbReference type="InterPro" id="IPR041694">
    <property type="entry name" value="ADH_N_2"/>
</dbReference>
<dbReference type="SMART" id="SM00829">
    <property type="entry name" value="PKS_ER"/>
    <property type="match status" value="1"/>
</dbReference>
<dbReference type="InterPro" id="IPR045010">
    <property type="entry name" value="MDR_fam"/>
</dbReference>
<sequence length="348" mass="38044">MTSSESMPSHYTRIVLNERPETNITPTTFRTERVPFSELKPKENEVIVQLLYLSLDPAMRGWLKDQRSYVPPVQIDEVMRGFGLGRVVEKGSNSQLEVGTVVTGVIGWRDYAVLPEKALTKIKVPQGVQALDFLNTLGLTGMTAYFGLKEIGKLQKGETLVVSGAAGAVGALACQLGKRTGAKVFAIAGSQAKCDWLEKELGVDRAFNYKSPTFKEDFKELGYLDVYFDNVGGEILDMCLGRLNRGARVALCGAISAYNSAKPEGIRGYLSLISQRAMIQGFIVFDYQDRYPEAIAEIAEGLRDGSIKSKFHIVDGLENAPTALPMLFSGGNTGKLVVKVSDELKSNL</sequence>
<feature type="domain" description="Enoyl reductase (ER)" evidence="2">
    <location>
        <begin position="27"/>
        <end position="338"/>
    </location>
</feature>
<dbReference type="Pfam" id="PF00107">
    <property type="entry name" value="ADH_zinc_N"/>
    <property type="match status" value="1"/>
</dbReference>
<gene>
    <name evidence="3" type="ORF">E1B28_011241</name>
</gene>
<dbReference type="RefSeq" id="XP_043006042.1">
    <property type="nucleotide sequence ID" value="XM_043156257.1"/>
</dbReference>
<evidence type="ECO:0000313" key="4">
    <source>
        <dbReference type="Proteomes" id="UP001049176"/>
    </source>
</evidence>
<proteinExistence type="predicted"/>
<dbReference type="Proteomes" id="UP001049176">
    <property type="component" value="Chromosome 7"/>
</dbReference>
<dbReference type="SUPFAM" id="SSF50129">
    <property type="entry name" value="GroES-like"/>
    <property type="match status" value="1"/>
</dbReference>
<dbReference type="Pfam" id="PF16884">
    <property type="entry name" value="ADH_N_2"/>
    <property type="match status" value="1"/>
</dbReference>
<dbReference type="Gene3D" id="3.40.50.720">
    <property type="entry name" value="NAD(P)-binding Rossmann-like Domain"/>
    <property type="match status" value="1"/>
</dbReference>
<dbReference type="GO" id="GO:0016628">
    <property type="term" value="F:oxidoreductase activity, acting on the CH-CH group of donors, NAD or NADP as acceptor"/>
    <property type="evidence" value="ECO:0007669"/>
    <property type="project" value="InterPro"/>
</dbReference>
<protein>
    <recommendedName>
        <fullName evidence="2">Enoyl reductase (ER) domain-containing protein</fullName>
    </recommendedName>
</protein>
<dbReference type="GeneID" id="66080316"/>
<accession>A0A9P7RU71</accession>
<name>A0A9P7RU71_9AGAR</name>
<comment type="caution">
    <text evidence="3">The sequence shown here is derived from an EMBL/GenBank/DDBJ whole genome shotgun (WGS) entry which is preliminary data.</text>
</comment>
<keyword evidence="4" id="KW-1185">Reference proteome</keyword>